<name>A0A1U9LFA9_9PROT</name>
<proteinExistence type="predicted"/>
<dbReference type="GO" id="GO:0006635">
    <property type="term" value="P:fatty acid beta-oxidation"/>
    <property type="evidence" value="ECO:0007669"/>
    <property type="project" value="TreeGrafter"/>
</dbReference>
<evidence type="ECO:0000313" key="1">
    <source>
        <dbReference type="EMBL" id="AQT05067.1"/>
    </source>
</evidence>
<evidence type="ECO:0000313" key="2">
    <source>
        <dbReference type="EMBL" id="GFE94301.1"/>
    </source>
</evidence>
<dbReference type="Pfam" id="PF00378">
    <property type="entry name" value="ECH_1"/>
    <property type="match status" value="1"/>
</dbReference>
<dbReference type="EMBL" id="BLJP01000010">
    <property type="protein sequence ID" value="GFE94301.1"/>
    <property type="molecule type" value="Genomic_DNA"/>
</dbReference>
<dbReference type="InterPro" id="IPR001753">
    <property type="entry name" value="Enoyl-CoA_hydra/iso"/>
</dbReference>
<dbReference type="RefSeq" id="WP_077930869.1">
    <property type="nucleotide sequence ID" value="NZ_BLJP01000010.1"/>
</dbReference>
<accession>A0A1U9LFA9</accession>
<dbReference type="Proteomes" id="UP000548726">
    <property type="component" value="Unassembled WGS sequence"/>
</dbReference>
<dbReference type="Proteomes" id="UP000189055">
    <property type="component" value="Chromosome"/>
</dbReference>
<reference evidence="2 4" key="2">
    <citation type="journal article" date="2020" name="Cell Rep.">
        <title>Local necrotic cells trigger systemic immune activation via gut microbiome dysbiosis in Drosophila.</title>
        <authorList>
            <person name="Kosakamoto H."/>
            <person name="Yamauchi T."/>
            <person name="Akuzawa-Tokita Y."/>
            <person name="Nishimura K."/>
            <person name="Soga T."/>
            <person name="Murakami T."/>
            <person name="Mori H."/>
            <person name="Yamamoto K."/>
            <person name="Miyazaki R."/>
            <person name="Koto A."/>
            <person name="Miura M."/>
            <person name="Obata F."/>
        </authorList>
    </citation>
    <scope>NUCLEOTIDE SEQUENCE [LARGE SCALE GENOMIC DNA]</scope>
    <source>
        <strain evidence="2 4">Ai</strain>
    </source>
</reference>
<dbReference type="InterPro" id="IPR029045">
    <property type="entry name" value="ClpP/crotonase-like_dom_sf"/>
</dbReference>
<protein>
    <submittedName>
        <fullName evidence="1">Hydratase</fullName>
    </submittedName>
</protein>
<organism evidence="1 3">
    <name type="scientific">Acetobacter persici</name>
    <dbReference type="NCBI Taxonomy" id="1076596"/>
    <lineage>
        <taxon>Bacteria</taxon>
        <taxon>Pseudomonadati</taxon>
        <taxon>Pseudomonadota</taxon>
        <taxon>Alphaproteobacteria</taxon>
        <taxon>Acetobacterales</taxon>
        <taxon>Acetobacteraceae</taxon>
        <taxon>Acetobacter</taxon>
    </lineage>
</organism>
<dbReference type="KEGG" id="aper:A0U91_09350"/>
<dbReference type="GO" id="GO:0003824">
    <property type="term" value="F:catalytic activity"/>
    <property type="evidence" value="ECO:0007669"/>
    <property type="project" value="UniProtKB-ARBA"/>
</dbReference>
<gene>
    <name evidence="1" type="ORF">A0U91_09350</name>
    <name evidence="2" type="ORF">DmAi_23600</name>
</gene>
<dbReference type="CDD" id="cd06558">
    <property type="entry name" value="crotonase-like"/>
    <property type="match status" value="1"/>
</dbReference>
<reference evidence="1 3" key="1">
    <citation type="submission" date="2016-03" db="EMBL/GenBank/DDBJ databases">
        <title>Acetic acid bacteria sequencing.</title>
        <authorList>
            <person name="Brandt J."/>
            <person name="Jakob F."/>
            <person name="Vogel R.F."/>
        </authorList>
    </citation>
    <scope>NUCLEOTIDE SEQUENCE [LARGE SCALE GENOMIC DNA]</scope>
    <source>
        <strain evidence="1 3">TMW2.1084</strain>
    </source>
</reference>
<sequence>MIDSAIQSGVLTITLNRPDRLNALDSHDKAALGRIWHEALHNSAVRAVVLHGAGEKAFCAGSDLKEISATQQVATTDVLASCIPGVAEDFTKPVVAALHGHVIGLGISIAMYCDFRIAAPGTRFRFPEVEHDMLSGFSAIELPSLIGEAAALDIMLTGRSFDAEDAQRIGLVSSLAQDPLAEATALATRLAGLPTSAMAWSKRLLLAERRARLDRHYALVDQARLEVGRYEQ</sequence>
<dbReference type="EMBL" id="CP014687">
    <property type="protein sequence ID" value="AQT05067.1"/>
    <property type="molecule type" value="Genomic_DNA"/>
</dbReference>
<evidence type="ECO:0000313" key="4">
    <source>
        <dbReference type="Proteomes" id="UP000548726"/>
    </source>
</evidence>
<dbReference type="PANTHER" id="PTHR11941:SF130">
    <property type="entry name" value="ENOYL-COA HYDRATASE ECHA12-RELATED"/>
    <property type="match status" value="1"/>
</dbReference>
<dbReference type="SUPFAM" id="SSF52096">
    <property type="entry name" value="ClpP/crotonase"/>
    <property type="match status" value="1"/>
</dbReference>
<keyword evidence="4" id="KW-1185">Reference proteome</keyword>
<dbReference type="Gene3D" id="3.90.226.10">
    <property type="entry name" value="2-enoyl-CoA Hydratase, Chain A, domain 1"/>
    <property type="match status" value="1"/>
</dbReference>
<dbReference type="AlphaFoldDB" id="A0A1U9LFA9"/>
<dbReference type="PANTHER" id="PTHR11941">
    <property type="entry name" value="ENOYL-COA HYDRATASE-RELATED"/>
    <property type="match status" value="1"/>
</dbReference>
<evidence type="ECO:0000313" key="3">
    <source>
        <dbReference type="Proteomes" id="UP000189055"/>
    </source>
</evidence>
<dbReference type="STRING" id="1076596.A0U91_09350"/>
<dbReference type="OrthoDB" id="7225138at2"/>